<feature type="transmembrane region" description="Helical" evidence="1">
    <location>
        <begin position="135"/>
        <end position="151"/>
    </location>
</feature>
<proteinExistence type="predicted"/>
<dbReference type="AlphaFoldDB" id="A0A1W1DA12"/>
<keyword evidence="1" id="KW-0472">Membrane</keyword>
<organism evidence="3">
    <name type="scientific">hydrothermal vent metagenome</name>
    <dbReference type="NCBI Taxonomy" id="652676"/>
    <lineage>
        <taxon>unclassified sequences</taxon>
        <taxon>metagenomes</taxon>
        <taxon>ecological metagenomes</taxon>
    </lineage>
</organism>
<reference evidence="3" key="1">
    <citation type="submission" date="2016-10" db="EMBL/GenBank/DDBJ databases">
        <authorList>
            <person name="de Groot N.N."/>
        </authorList>
    </citation>
    <scope>NUCLEOTIDE SEQUENCE</scope>
</reference>
<protein>
    <recommendedName>
        <fullName evidence="2">DUF4395 domain-containing protein</fullName>
    </recommendedName>
</protein>
<evidence type="ECO:0000259" key="2">
    <source>
        <dbReference type="Pfam" id="PF14340"/>
    </source>
</evidence>
<dbReference type="InterPro" id="IPR025508">
    <property type="entry name" value="DUF4395"/>
</dbReference>
<feature type="transmembrane region" description="Helical" evidence="1">
    <location>
        <begin position="183"/>
        <end position="203"/>
    </location>
</feature>
<dbReference type="Pfam" id="PF14340">
    <property type="entry name" value="DUF4395"/>
    <property type="match status" value="1"/>
</dbReference>
<keyword evidence="1" id="KW-1133">Transmembrane helix</keyword>
<evidence type="ECO:0000256" key="1">
    <source>
        <dbReference type="SAM" id="Phobius"/>
    </source>
</evidence>
<feature type="domain" description="DUF4395" evidence="2">
    <location>
        <begin position="87"/>
        <end position="210"/>
    </location>
</feature>
<accession>A0A1W1DA12</accession>
<sequence length="272" mass="30622">MLISLKNLWFRDTKEPSVHINEVVVRIRAGIMLIIPLYMGLTLYDVLYTTTWVVDGNTAVDTYDTNWDEHVIYAVEATKRTYEYSTQTLILFYALFEMLAGMFVSTARFSPTILISSLLAKNTTPVWVPITPKRFAWSIGAILMSVCLVFFNPDTFANWVNIVWGSELLPTTENFLPKGTGTFLAWTCLIFMWLETVIGFCVGCKVHALLVWLGFIKEECHACNNINSSVNAHTLEAILKAKEGLDDMSSSSKKTLAYQTAPNSISLNKDSD</sequence>
<feature type="transmembrane region" description="Helical" evidence="1">
    <location>
        <begin position="23"/>
        <end position="44"/>
    </location>
</feature>
<feature type="transmembrane region" description="Helical" evidence="1">
    <location>
        <begin position="90"/>
        <end position="114"/>
    </location>
</feature>
<dbReference type="EMBL" id="FPHR01000024">
    <property type="protein sequence ID" value="SFV77404.1"/>
    <property type="molecule type" value="Genomic_DNA"/>
</dbReference>
<keyword evidence="1" id="KW-0812">Transmembrane</keyword>
<name>A0A1W1DA12_9ZZZZ</name>
<gene>
    <name evidence="3" type="ORF">MNB_SUP05-4-68</name>
</gene>
<evidence type="ECO:0000313" key="3">
    <source>
        <dbReference type="EMBL" id="SFV77404.1"/>
    </source>
</evidence>